<feature type="transmembrane region" description="Helical" evidence="8">
    <location>
        <begin position="55"/>
        <end position="77"/>
    </location>
</feature>
<dbReference type="Gene3D" id="1.20.1070.10">
    <property type="entry name" value="Rhodopsin 7-helix transmembrane proteins"/>
    <property type="match status" value="2"/>
</dbReference>
<evidence type="ECO:0000313" key="11">
    <source>
        <dbReference type="Proteomes" id="UP001626550"/>
    </source>
</evidence>
<sequence length="494" mass="56282">MGLNYGESNNTVLYFTNCIVGTYAAVLIVLGTIGNVGFGLIILRDRRRIKSTTRLMFILMAISDTFVLWFKALRYWILTTFSWDFREHNLALCQAHVFVVYFVSNLAILIFGVLCVDRSIVICSSLRSIKVNLRPVLENMEQGEKPEKTDQNLVRASSTRLARAEKSNFQQQNSIINATSGQSVNSLQPTESCYTESSFSVPKCCQRFDKIWHSFQYRYTQNTYLLWMIFLFGIVLILAKHLPYYASLEMDMVNGSCSVTAKGKTREYVEFATQAILPFIFIIPANVLVYRAIKKHQSTLIALNLSACRGGSVYTGMGKNRMPYTFRFAPMYARNTISAETTLTEQNRKKLGNFQSSPQRPPQMILTNSPQISNGHLFVFKTLIALSVLNFGISFPGAVFCMLTQKLESNYQHLMYNTLMILSDTHYGASFYVLFFTVKGFRRRFIGNARRGKLCRCIRTLFRPPNSKDDSAVFSRGSNISTKTHKPNKIQLIK</sequence>
<comment type="subcellular location">
    <subcellularLocation>
        <location evidence="1">Membrane</location>
        <topology evidence="1">Multi-pass membrane protein</topology>
    </subcellularLocation>
</comment>
<gene>
    <name evidence="10" type="ORF">Ciccas_008299</name>
</gene>
<dbReference type="InterPro" id="IPR017452">
    <property type="entry name" value="GPCR_Rhodpsn_7TM"/>
</dbReference>
<feature type="transmembrane region" description="Helical" evidence="8">
    <location>
        <begin position="20"/>
        <end position="43"/>
    </location>
</feature>
<keyword evidence="4" id="KW-0297">G-protein coupled receptor</keyword>
<keyword evidence="6" id="KW-0675">Receptor</keyword>
<evidence type="ECO:0000256" key="8">
    <source>
        <dbReference type="SAM" id="Phobius"/>
    </source>
</evidence>
<evidence type="ECO:0000259" key="9">
    <source>
        <dbReference type="PROSITE" id="PS50262"/>
    </source>
</evidence>
<feature type="transmembrane region" description="Helical" evidence="8">
    <location>
        <begin position="224"/>
        <end position="246"/>
    </location>
</feature>
<dbReference type="SUPFAM" id="SSF81321">
    <property type="entry name" value="Family A G protein-coupled receptor-like"/>
    <property type="match status" value="2"/>
</dbReference>
<proteinExistence type="predicted"/>
<keyword evidence="11" id="KW-1185">Reference proteome</keyword>
<keyword evidence="7" id="KW-0807">Transducer</keyword>
<dbReference type="GO" id="GO:0004930">
    <property type="term" value="F:G protein-coupled receptor activity"/>
    <property type="evidence" value="ECO:0007669"/>
    <property type="project" value="UniProtKB-KW"/>
</dbReference>
<accession>A0ABD2Q1L1</accession>
<evidence type="ECO:0000256" key="5">
    <source>
        <dbReference type="ARBA" id="ARBA00023136"/>
    </source>
</evidence>
<reference evidence="10 11" key="1">
    <citation type="submission" date="2024-11" db="EMBL/GenBank/DDBJ databases">
        <title>Adaptive evolution of stress response genes in parasites aligns with host niche diversity.</title>
        <authorList>
            <person name="Hahn C."/>
            <person name="Resl P."/>
        </authorList>
    </citation>
    <scope>NUCLEOTIDE SEQUENCE [LARGE SCALE GENOMIC DNA]</scope>
    <source>
        <strain evidence="10">EGGRZ-B1_66</strain>
        <tissue evidence="10">Body</tissue>
    </source>
</reference>
<protein>
    <recommendedName>
        <fullName evidence="9">G-protein coupled receptors family 1 profile domain-containing protein</fullName>
    </recommendedName>
</protein>
<dbReference type="Proteomes" id="UP001626550">
    <property type="component" value="Unassembled WGS sequence"/>
</dbReference>
<evidence type="ECO:0000256" key="3">
    <source>
        <dbReference type="ARBA" id="ARBA00022989"/>
    </source>
</evidence>
<evidence type="ECO:0000256" key="4">
    <source>
        <dbReference type="ARBA" id="ARBA00023040"/>
    </source>
</evidence>
<dbReference type="PANTHER" id="PTHR24243">
    <property type="entry name" value="G-PROTEIN COUPLED RECEPTOR"/>
    <property type="match status" value="1"/>
</dbReference>
<organism evidence="10 11">
    <name type="scientific">Cichlidogyrus casuarinus</name>
    <dbReference type="NCBI Taxonomy" id="1844966"/>
    <lineage>
        <taxon>Eukaryota</taxon>
        <taxon>Metazoa</taxon>
        <taxon>Spiralia</taxon>
        <taxon>Lophotrochozoa</taxon>
        <taxon>Platyhelminthes</taxon>
        <taxon>Monogenea</taxon>
        <taxon>Monopisthocotylea</taxon>
        <taxon>Dactylogyridea</taxon>
        <taxon>Ancyrocephalidae</taxon>
        <taxon>Cichlidogyrus</taxon>
    </lineage>
</organism>
<feature type="transmembrane region" description="Helical" evidence="8">
    <location>
        <begin position="383"/>
        <end position="405"/>
    </location>
</feature>
<comment type="caution">
    <text evidence="10">The sequence shown here is derived from an EMBL/GenBank/DDBJ whole genome shotgun (WGS) entry which is preliminary data.</text>
</comment>
<feature type="transmembrane region" description="Helical" evidence="8">
    <location>
        <begin position="425"/>
        <end position="441"/>
    </location>
</feature>
<feature type="domain" description="G-protein coupled receptors family 1 profile" evidence="9">
    <location>
        <begin position="34"/>
        <end position="136"/>
    </location>
</feature>
<evidence type="ECO:0000256" key="2">
    <source>
        <dbReference type="ARBA" id="ARBA00022692"/>
    </source>
</evidence>
<dbReference type="PROSITE" id="PS50262">
    <property type="entry name" value="G_PROTEIN_RECEP_F1_2"/>
    <property type="match status" value="1"/>
</dbReference>
<evidence type="ECO:0000256" key="6">
    <source>
        <dbReference type="ARBA" id="ARBA00023170"/>
    </source>
</evidence>
<evidence type="ECO:0000256" key="7">
    <source>
        <dbReference type="ARBA" id="ARBA00023224"/>
    </source>
</evidence>
<evidence type="ECO:0000256" key="1">
    <source>
        <dbReference type="ARBA" id="ARBA00004141"/>
    </source>
</evidence>
<dbReference type="AlphaFoldDB" id="A0ABD2Q1L1"/>
<dbReference type="PANTHER" id="PTHR24243:SF230">
    <property type="entry name" value="G-PROTEIN COUPLED RECEPTORS FAMILY 1 PROFILE DOMAIN-CONTAINING PROTEIN"/>
    <property type="match status" value="1"/>
</dbReference>
<keyword evidence="5 8" id="KW-0472">Membrane</keyword>
<dbReference type="GO" id="GO:0016020">
    <property type="term" value="C:membrane"/>
    <property type="evidence" value="ECO:0007669"/>
    <property type="project" value="UniProtKB-SubCell"/>
</dbReference>
<feature type="transmembrane region" description="Helical" evidence="8">
    <location>
        <begin position="97"/>
        <end position="116"/>
    </location>
</feature>
<feature type="transmembrane region" description="Helical" evidence="8">
    <location>
        <begin position="271"/>
        <end position="290"/>
    </location>
</feature>
<name>A0ABD2Q1L1_9PLAT</name>
<dbReference type="EMBL" id="JBJKFK010001436">
    <property type="protein sequence ID" value="KAL3313102.1"/>
    <property type="molecule type" value="Genomic_DNA"/>
</dbReference>
<keyword evidence="3 8" id="KW-1133">Transmembrane helix</keyword>
<keyword evidence="2 8" id="KW-0812">Transmembrane</keyword>
<evidence type="ECO:0000313" key="10">
    <source>
        <dbReference type="EMBL" id="KAL3313102.1"/>
    </source>
</evidence>